<dbReference type="GO" id="GO:0008270">
    <property type="term" value="F:zinc ion binding"/>
    <property type="evidence" value="ECO:0007669"/>
    <property type="project" value="InterPro"/>
</dbReference>
<dbReference type="Proteomes" id="UP000004226">
    <property type="component" value="Unassembled WGS sequence"/>
</dbReference>
<dbReference type="EMBL" id="ADAD01000064">
    <property type="protein sequence ID" value="EEY35504.1"/>
    <property type="molecule type" value="Genomic_DNA"/>
</dbReference>
<comment type="cofactor">
    <cofactor evidence="1">
        <name>Zn(2+)</name>
        <dbReference type="ChEBI" id="CHEBI:29105"/>
    </cofactor>
</comment>
<proteinExistence type="predicted"/>
<dbReference type="AlphaFoldDB" id="D0GK76"/>
<dbReference type="SUPFAM" id="SSF51726">
    <property type="entry name" value="UROD/MetE-like"/>
    <property type="match status" value="1"/>
</dbReference>
<dbReference type="GO" id="GO:0003871">
    <property type="term" value="F:5-methyltetrahydropteroyltriglutamate-homocysteine S-methyltransferase activity"/>
    <property type="evidence" value="ECO:0007669"/>
    <property type="project" value="InterPro"/>
</dbReference>
<keyword evidence="2" id="KW-0479">Metal-binding</keyword>
<keyword evidence="3" id="KW-0862">Zinc</keyword>
<dbReference type="GO" id="GO:0009086">
    <property type="term" value="P:methionine biosynthetic process"/>
    <property type="evidence" value="ECO:0007669"/>
    <property type="project" value="InterPro"/>
</dbReference>
<evidence type="ECO:0000313" key="6">
    <source>
        <dbReference type="Proteomes" id="UP000004226"/>
    </source>
</evidence>
<dbReference type="InterPro" id="IPR002629">
    <property type="entry name" value="Met_Synth_C/arc"/>
</dbReference>
<protein>
    <recommendedName>
        <fullName evidence="4">Cobalamin-independent methionine synthase MetE C-terminal/archaeal domain-containing protein</fullName>
    </recommendedName>
</protein>
<organism evidence="5 6">
    <name type="scientific">Pseudoleptotrichia goodfellowii F0264</name>
    <dbReference type="NCBI Taxonomy" id="596323"/>
    <lineage>
        <taxon>Bacteria</taxon>
        <taxon>Fusobacteriati</taxon>
        <taxon>Fusobacteriota</taxon>
        <taxon>Fusobacteriia</taxon>
        <taxon>Fusobacteriales</taxon>
        <taxon>Leptotrichiaceae</taxon>
        <taxon>Pseudoleptotrichia</taxon>
    </lineage>
</organism>
<dbReference type="InterPro" id="IPR038071">
    <property type="entry name" value="UROD/MetE-like_sf"/>
</dbReference>
<comment type="caution">
    <text evidence="5">The sequence shown here is derived from an EMBL/GenBank/DDBJ whole genome shotgun (WGS) entry which is preliminary data.</text>
</comment>
<evidence type="ECO:0000256" key="3">
    <source>
        <dbReference type="ARBA" id="ARBA00022833"/>
    </source>
</evidence>
<name>D0GK76_9FUSO</name>
<dbReference type="Gene3D" id="3.20.20.210">
    <property type="match status" value="1"/>
</dbReference>
<evidence type="ECO:0000259" key="4">
    <source>
        <dbReference type="Pfam" id="PF01717"/>
    </source>
</evidence>
<dbReference type="PANTHER" id="PTHR30519">
    <property type="entry name" value="5-METHYLTETRAHYDROPTEROYLTRIGLUTAMATE--HOMOCYSTEINE METHYLTRANSFERASE"/>
    <property type="match status" value="1"/>
</dbReference>
<dbReference type="eggNOG" id="COG0620">
    <property type="taxonomic scope" value="Bacteria"/>
</dbReference>
<evidence type="ECO:0000256" key="1">
    <source>
        <dbReference type="ARBA" id="ARBA00001947"/>
    </source>
</evidence>
<accession>D0GK76</accession>
<dbReference type="Pfam" id="PF01717">
    <property type="entry name" value="Meth_synt_2"/>
    <property type="match status" value="1"/>
</dbReference>
<evidence type="ECO:0000256" key="2">
    <source>
        <dbReference type="ARBA" id="ARBA00022723"/>
    </source>
</evidence>
<sequence length="221" mass="25323">MDSRIKPFTTTLMGSMPRSEELLKLKEMCIKNNVHCYEYREKLFSETKKIINMLEKVGIDIVISGELARDNYMSYVAEHVPGIKLMTLEEIKSITENNEEFNKSLEEMDAADNSMNSPVCVDRISTDVKLDIEEIDMVKKITDKPFKATLPSPYLLTRSMWLQEITGKVYADRKELGQDVVKLLINEIKRLAAMGAAIIQIDEPILSEVVFKKKKGDNSFY</sequence>
<evidence type="ECO:0000313" key="5">
    <source>
        <dbReference type="EMBL" id="EEY35504.1"/>
    </source>
</evidence>
<gene>
    <name evidence="5" type="ORF">HMPREF0554_2471</name>
</gene>
<reference evidence="5 6" key="1">
    <citation type="submission" date="2009-10" db="EMBL/GenBank/DDBJ databases">
        <authorList>
            <person name="Harkins D.M."/>
            <person name="Madupu R."/>
            <person name="Durkin A.S."/>
            <person name="Torralba M."/>
            <person name="Methe B."/>
            <person name="Sutton G.G."/>
            <person name="Strausberg R.L."/>
            <person name="Nelson K.E."/>
        </authorList>
    </citation>
    <scope>NUCLEOTIDE SEQUENCE [LARGE SCALE GENOMIC DNA]</scope>
    <source>
        <strain evidence="5 6">F0264</strain>
    </source>
</reference>
<keyword evidence="6" id="KW-1185">Reference proteome</keyword>
<feature type="domain" description="Cobalamin-independent methionine synthase MetE C-terminal/archaeal" evidence="4">
    <location>
        <begin position="8"/>
        <end position="216"/>
    </location>
</feature>